<accession>A0A2P2PYB5</accession>
<dbReference type="EMBL" id="GGEC01079211">
    <property type="protein sequence ID" value="MBX59695.1"/>
    <property type="molecule type" value="Transcribed_RNA"/>
</dbReference>
<name>A0A2P2PYB5_RHIMU</name>
<sequence length="31" mass="3534">MYGALLLIIFLTTSTIKAAWSPQLYEYLNQA</sequence>
<reference evidence="1" key="1">
    <citation type="submission" date="2018-02" db="EMBL/GenBank/DDBJ databases">
        <title>Rhizophora mucronata_Transcriptome.</title>
        <authorList>
            <person name="Meera S.P."/>
            <person name="Sreeshan A."/>
            <person name="Augustine A."/>
        </authorList>
    </citation>
    <scope>NUCLEOTIDE SEQUENCE</scope>
    <source>
        <tissue evidence="1">Leaf</tissue>
    </source>
</reference>
<protein>
    <submittedName>
        <fullName evidence="1">Uncharacterized protein</fullName>
    </submittedName>
</protein>
<dbReference type="AlphaFoldDB" id="A0A2P2PYB5"/>
<evidence type="ECO:0000313" key="1">
    <source>
        <dbReference type="EMBL" id="MBX59695.1"/>
    </source>
</evidence>
<proteinExistence type="predicted"/>
<organism evidence="1">
    <name type="scientific">Rhizophora mucronata</name>
    <name type="common">Asiatic mangrove</name>
    <dbReference type="NCBI Taxonomy" id="61149"/>
    <lineage>
        <taxon>Eukaryota</taxon>
        <taxon>Viridiplantae</taxon>
        <taxon>Streptophyta</taxon>
        <taxon>Embryophyta</taxon>
        <taxon>Tracheophyta</taxon>
        <taxon>Spermatophyta</taxon>
        <taxon>Magnoliopsida</taxon>
        <taxon>eudicotyledons</taxon>
        <taxon>Gunneridae</taxon>
        <taxon>Pentapetalae</taxon>
        <taxon>rosids</taxon>
        <taxon>fabids</taxon>
        <taxon>Malpighiales</taxon>
        <taxon>Rhizophoraceae</taxon>
        <taxon>Rhizophora</taxon>
    </lineage>
</organism>